<evidence type="ECO:0000256" key="4">
    <source>
        <dbReference type="ARBA" id="ARBA00022692"/>
    </source>
</evidence>
<keyword evidence="5 7" id="KW-1133">Transmembrane helix</keyword>
<dbReference type="GO" id="GO:0005886">
    <property type="term" value="C:plasma membrane"/>
    <property type="evidence" value="ECO:0007669"/>
    <property type="project" value="UniProtKB-SubCell"/>
</dbReference>
<dbReference type="PANTHER" id="PTHR43386">
    <property type="entry name" value="OLIGOPEPTIDE TRANSPORT SYSTEM PERMEASE PROTEIN APPC"/>
    <property type="match status" value="1"/>
</dbReference>
<feature type="transmembrane region" description="Helical" evidence="7">
    <location>
        <begin position="213"/>
        <end position="233"/>
    </location>
</feature>
<comment type="subcellular location">
    <subcellularLocation>
        <location evidence="1 7">Cell membrane</location>
        <topology evidence="1 7">Multi-pass membrane protein</topology>
    </subcellularLocation>
</comment>
<keyword evidence="2 7" id="KW-0813">Transport</keyword>
<dbReference type="InterPro" id="IPR050366">
    <property type="entry name" value="BP-dependent_transpt_permease"/>
</dbReference>
<dbReference type="InterPro" id="IPR025966">
    <property type="entry name" value="OppC_N"/>
</dbReference>
<feature type="transmembrane region" description="Helical" evidence="7">
    <location>
        <begin position="26"/>
        <end position="48"/>
    </location>
</feature>
<dbReference type="Proteomes" id="UP000293995">
    <property type="component" value="Chromosome"/>
</dbReference>
<feature type="transmembrane region" description="Helical" evidence="7">
    <location>
        <begin position="136"/>
        <end position="161"/>
    </location>
</feature>
<evidence type="ECO:0000256" key="1">
    <source>
        <dbReference type="ARBA" id="ARBA00004651"/>
    </source>
</evidence>
<gene>
    <name evidence="9" type="ORF">ET475_07895</name>
</gene>
<comment type="similarity">
    <text evidence="7">Belongs to the binding-protein-dependent transport system permease family.</text>
</comment>
<proteinExistence type="inferred from homology"/>
<keyword evidence="4 7" id="KW-0812">Transmembrane</keyword>
<evidence type="ECO:0000256" key="2">
    <source>
        <dbReference type="ARBA" id="ARBA00022448"/>
    </source>
</evidence>
<dbReference type="SUPFAM" id="SSF161098">
    <property type="entry name" value="MetI-like"/>
    <property type="match status" value="1"/>
</dbReference>
<evidence type="ECO:0000313" key="9">
    <source>
        <dbReference type="EMBL" id="QAY59924.1"/>
    </source>
</evidence>
<dbReference type="GO" id="GO:0055085">
    <property type="term" value="P:transmembrane transport"/>
    <property type="evidence" value="ECO:0007669"/>
    <property type="project" value="InterPro"/>
</dbReference>
<evidence type="ECO:0000256" key="5">
    <source>
        <dbReference type="ARBA" id="ARBA00022989"/>
    </source>
</evidence>
<sequence length="285" mass="30224">MSAAATAPSTTTIALQRRDREHARPISWIGLAIVAAFVLLAVVGPLIAPADPLAQDLVQRLQRPSTAHLLGTDALGRDVASRVIYATRVDLPLGLAAASISAAVGIVLGAAGGFIGHWVDLVLMRLGDLVMAFPTYVLVIALITIMGAGIPAILVSFALLGWVPYARVLRSEIRRVAQEEYIAAANLAGIPSLRVLAVHVLPNAIRPIISYYVLDIMMAILTLASLSYLGLGVQPPTPEWGSMVAEGQPYLQTHWWLTAAPGLTIAALGLGFILIGESIERRLRA</sequence>
<organism evidence="9 10">
    <name type="scientific">Microbacterium protaetiae</name>
    <dbReference type="NCBI Taxonomy" id="2509458"/>
    <lineage>
        <taxon>Bacteria</taxon>
        <taxon>Bacillati</taxon>
        <taxon>Actinomycetota</taxon>
        <taxon>Actinomycetes</taxon>
        <taxon>Micrococcales</taxon>
        <taxon>Microbacteriaceae</taxon>
        <taxon>Microbacterium</taxon>
    </lineage>
</organism>
<keyword evidence="3" id="KW-1003">Cell membrane</keyword>
<dbReference type="RefSeq" id="WP_129388270.1">
    <property type="nucleotide sequence ID" value="NZ_CP035494.1"/>
</dbReference>
<evidence type="ECO:0000259" key="8">
    <source>
        <dbReference type="PROSITE" id="PS50928"/>
    </source>
</evidence>
<dbReference type="InterPro" id="IPR000515">
    <property type="entry name" value="MetI-like"/>
</dbReference>
<feature type="transmembrane region" description="Helical" evidence="7">
    <location>
        <begin position="93"/>
        <end position="115"/>
    </location>
</feature>
<accession>A0A4P6ECW4</accession>
<protein>
    <submittedName>
        <fullName evidence="9">ABC transporter permease</fullName>
    </submittedName>
</protein>
<name>A0A4P6ECW4_9MICO</name>
<dbReference type="PANTHER" id="PTHR43386:SF1">
    <property type="entry name" value="D,D-DIPEPTIDE TRANSPORT SYSTEM PERMEASE PROTEIN DDPC-RELATED"/>
    <property type="match status" value="1"/>
</dbReference>
<evidence type="ECO:0000256" key="7">
    <source>
        <dbReference type="RuleBase" id="RU363032"/>
    </source>
</evidence>
<reference evidence="9 10" key="1">
    <citation type="submission" date="2019-01" db="EMBL/GenBank/DDBJ databases">
        <title>Genome sequencing of strain DFW100M-13.</title>
        <authorList>
            <person name="Heo J."/>
            <person name="Kim S.-J."/>
            <person name="Kim J.-S."/>
            <person name="Hong S.-B."/>
            <person name="Kwon S.-W."/>
        </authorList>
    </citation>
    <scope>NUCLEOTIDE SEQUENCE [LARGE SCALE GENOMIC DNA]</scope>
    <source>
        <strain evidence="9 10">DFW100M-13</strain>
    </source>
</reference>
<feature type="transmembrane region" description="Helical" evidence="7">
    <location>
        <begin position="253"/>
        <end position="275"/>
    </location>
</feature>
<keyword evidence="6 7" id="KW-0472">Membrane</keyword>
<dbReference type="OrthoDB" id="9812701at2"/>
<dbReference type="InterPro" id="IPR035906">
    <property type="entry name" value="MetI-like_sf"/>
</dbReference>
<dbReference type="Gene3D" id="1.10.3720.10">
    <property type="entry name" value="MetI-like"/>
    <property type="match status" value="1"/>
</dbReference>
<dbReference type="CDD" id="cd06261">
    <property type="entry name" value="TM_PBP2"/>
    <property type="match status" value="1"/>
</dbReference>
<evidence type="ECO:0000256" key="3">
    <source>
        <dbReference type="ARBA" id="ARBA00022475"/>
    </source>
</evidence>
<dbReference type="AlphaFoldDB" id="A0A4P6ECW4"/>
<dbReference type="KEGG" id="mprt:ET475_07895"/>
<dbReference type="EMBL" id="CP035494">
    <property type="protein sequence ID" value="QAY59924.1"/>
    <property type="molecule type" value="Genomic_DNA"/>
</dbReference>
<evidence type="ECO:0000313" key="10">
    <source>
        <dbReference type="Proteomes" id="UP000293995"/>
    </source>
</evidence>
<evidence type="ECO:0000256" key="6">
    <source>
        <dbReference type="ARBA" id="ARBA00023136"/>
    </source>
</evidence>
<dbReference type="PROSITE" id="PS50928">
    <property type="entry name" value="ABC_TM1"/>
    <property type="match status" value="1"/>
</dbReference>
<dbReference type="Pfam" id="PF00528">
    <property type="entry name" value="BPD_transp_1"/>
    <property type="match status" value="1"/>
</dbReference>
<dbReference type="Pfam" id="PF12911">
    <property type="entry name" value="OppC_N"/>
    <property type="match status" value="1"/>
</dbReference>
<keyword evidence="10" id="KW-1185">Reference proteome</keyword>
<feature type="domain" description="ABC transmembrane type-1" evidence="8">
    <location>
        <begin position="91"/>
        <end position="276"/>
    </location>
</feature>